<proteinExistence type="inferred from homology"/>
<gene>
    <name evidence="6" type="ORF">F5Z01DRAFT_210100</name>
</gene>
<evidence type="ECO:0000259" key="5">
    <source>
        <dbReference type="PROSITE" id="PS51891"/>
    </source>
</evidence>
<dbReference type="GO" id="GO:0046872">
    <property type="term" value="F:metal ion binding"/>
    <property type="evidence" value="ECO:0007669"/>
    <property type="project" value="UniProtKB-KW"/>
</dbReference>
<evidence type="ECO:0000313" key="7">
    <source>
        <dbReference type="Proteomes" id="UP000887229"/>
    </source>
</evidence>
<dbReference type="OrthoDB" id="6329284at2759"/>
<keyword evidence="7" id="KW-1185">Reference proteome</keyword>
<dbReference type="SUPFAM" id="SSF51316">
    <property type="entry name" value="Mss4-like"/>
    <property type="match status" value="1"/>
</dbReference>
<reference evidence="6" key="1">
    <citation type="journal article" date="2021" name="IMA Fungus">
        <title>Genomic characterization of three marine fungi, including Emericellopsis atlantica sp. nov. with signatures of a generalist lifestyle and marine biomass degradation.</title>
        <authorList>
            <person name="Hagestad O.C."/>
            <person name="Hou L."/>
            <person name="Andersen J.H."/>
            <person name="Hansen E.H."/>
            <person name="Altermark B."/>
            <person name="Li C."/>
            <person name="Kuhnert E."/>
            <person name="Cox R.J."/>
            <person name="Crous P.W."/>
            <person name="Spatafora J.W."/>
            <person name="Lail K."/>
            <person name="Amirebrahimi M."/>
            <person name="Lipzen A."/>
            <person name="Pangilinan J."/>
            <person name="Andreopoulos W."/>
            <person name="Hayes R.D."/>
            <person name="Ng V."/>
            <person name="Grigoriev I.V."/>
            <person name="Jackson S.A."/>
            <person name="Sutton T.D.S."/>
            <person name="Dobson A.D.W."/>
            <person name="Rama T."/>
        </authorList>
    </citation>
    <scope>NUCLEOTIDE SEQUENCE</scope>
    <source>
        <strain evidence="6">TS7</strain>
    </source>
</reference>
<evidence type="ECO:0000313" key="6">
    <source>
        <dbReference type="EMBL" id="KAG9258661.1"/>
    </source>
</evidence>
<comment type="caution">
    <text evidence="6">The sequence shown here is derived from an EMBL/GenBank/DDBJ whole genome shotgun (WGS) entry which is preliminary data.</text>
</comment>
<evidence type="ECO:0000256" key="1">
    <source>
        <dbReference type="ARBA" id="ARBA00005495"/>
    </source>
</evidence>
<keyword evidence="4" id="KW-0456">Lyase</keyword>
<evidence type="ECO:0000256" key="4">
    <source>
        <dbReference type="ARBA" id="ARBA00023239"/>
    </source>
</evidence>
<feature type="domain" description="CENP-V/GFA" evidence="5">
    <location>
        <begin position="7"/>
        <end position="133"/>
    </location>
</feature>
<organism evidence="6 7">
    <name type="scientific">Emericellopsis atlantica</name>
    <dbReference type="NCBI Taxonomy" id="2614577"/>
    <lineage>
        <taxon>Eukaryota</taxon>
        <taxon>Fungi</taxon>
        <taxon>Dikarya</taxon>
        <taxon>Ascomycota</taxon>
        <taxon>Pezizomycotina</taxon>
        <taxon>Sordariomycetes</taxon>
        <taxon>Hypocreomycetidae</taxon>
        <taxon>Hypocreales</taxon>
        <taxon>Bionectriaceae</taxon>
        <taxon>Emericellopsis</taxon>
    </lineage>
</organism>
<dbReference type="PROSITE" id="PS51891">
    <property type="entry name" value="CENP_V_GFA"/>
    <property type="match status" value="1"/>
</dbReference>
<dbReference type="InterPro" id="IPR011057">
    <property type="entry name" value="Mss4-like_sf"/>
</dbReference>
<evidence type="ECO:0000256" key="2">
    <source>
        <dbReference type="ARBA" id="ARBA00022723"/>
    </source>
</evidence>
<keyword evidence="2" id="KW-0479">Metal-binding</keyword>
<dbReference type="Pfam" id="PF04828">
    <property type="entry name" value="GFA"/>
    <property type="match status" value="1"/>
</dbReference>
<dbReference type="GeneID" id="70289051"/>
<dbReference type="RefSeq" id="XP_046122585.1">
    <property type="nucleotide sequence ID" value="XM_046258148.1"/>
</dbReference>
<dbReference type="Proteomes" id="UP000887229">
    <property type="component" value="Unassembled WGS sequence"/>
</dbReference>
<dbReference type="Gene3D" id="3.90.1590.10">
    <property type="entry name" value="glutathione-dependent formaldehyde- activating enzyme (gfa)"/>
    <property type="match status" value="1"/>
</dbReference>
<dbReference type="InterPro" id="IPR006913">
    <property type="entry name" value="CENP-V/GFA"/>
</dbReference>
<name>A0A9P8CWP9_9HYPO</name>
<protein>
    <submittedName>
        <fullName evidence="6">Glutathione-dependent formaldehyde-activating protein</fullName>
    </submittedName>
</protein>
<dbReference type="GO" id="GO:0016846">
    <property type="term" value="F:carbon-sulfur lyase activity"/>
    <property type="evidence" value="ECO:0007669"/>
    <property type="project" value="InterPro"/>
</dbReference>
<dbReference type="EMBL" id="MU251243">
    <property type="protein sequence ID" value="KAG9258661.1"/>
    <property type="molecule type" value="Genomic_DNA"/>
</dbReference>
<dbReference type="PANTHER" id="PTHR33337">
    <property type="entry name" value="GFA DOMAIN-CONTAINING PROTEIN"/>
    <property type="match status" value="1"/>
</dbReference>
<dbReference type="PANTHER" id="PTHR33337:SF40">
    <property type="entry name" value="CENP-V_GFA DOMAIN-CONTAINING PROTEIN-RELATED"/>
    <property type="match status" value="1"/>
</dbReference>
<evidence type="ECO:0000256" key="3">
    <source>
        <dbReference type="ARBA" id="ARBA00022833"/>
    </source>
</evidence>
<keyword evidence="3" id="KW-0862">Zinc</keyword>
<dbReference type="AlphaFoldDB" id="A0A9P8CWP9"/>
<comment type="similarity">
    <text evidence="1">Belongs to the Gfa family.</text>
</comment>
<sequence>MNMPDKIVGGCLCEAVRYQFDVGSSTIPPSTCKCTQCRKQSGALNVHFLKVPLSSLSWLRNKETWSRDAPPDLTIFRASPGSPEITRGFCAKCGGLVYWRDGRTDMTSITLGTFDEGMLRGRSSVLADAKARL</sequence>
<accession>A0A9P8CWP9</accession>